<proteinExistence type="predicted"/>
<feature type="compositionally biased region" description="Polar residues" evidence="1">
    <location>
        <begin position="165"/>
        <end position="180"/>
    </location>
</feature>
<feature type="compositionally biased region" description="Low complexity" evidence="1">
    <location>
        <begin position="260"/>
        <end position="271"/>
    </location>
</feature>
<keyword evidence="3" id="KW-1185">Reference proteome</keyword>
<feature type="region of interest" description="Disordered" evidence="1">
    <location>
        <begin position="155"/>
        <end position="232"/>
    </location>
</feature>
<feature type="compositionally biased region" description="Polar residues" evidence="1">
    <location>
        <begin position="40"/>
        <end position="65"/>
    </location>
</feature>
<sequence length="569" mass="63115">MNGAILETELDGLRENISLDYNGGIRANVEVNCEYTRDNLTPVQSSKNSTVPIGESHISTSSRIASESPERHLQNQDSSEQFQADATSGESSPHLGEYITTISSSLDARVVDEKYRAKVAGAHARKEQSQDGASSNLSFGITNNEAQLHSGVNEQNKKNAKSVRQEQQQQVPNSIDNNNTHSDKGKQVVGSDTAHKQNDEIIPPPQHNFPRVSNNLGRYVPKTQWGNNMLPQDRSHNVQTVANSQNNAKKDSGDPNPSQGNARNNEAEGNGSTLQQNQITNSNLQAHETGQIHGISGYTVVEGMNGNLQHSQKFKNNNLEDNATPSGKQEREVTLCMTIPGVTKDQKMLGFGKGSNHCPLLLEMGIRSDQDIKYFKFLHFWVENKSFLDTVKRCWERDASGDPMWTLHQKMKRLASTLSNWSRREFGDVFAIVRDYEDQVQTAEAEVMTNNTENQVLQEMPTLEELREVIFSMNPNSAPGPMSGFVKGRSISENIMLAQEITYDIKNPVEGDNVIIKLNMAKAYGKATVLFGGMIGWVKVLLLNTAPLFPASTTFQFLTFLREDSGMKA</sequence>
<organism evidence="2 3">
    <name type="scientific">Solanum verrucosum</name>
    <dbReference type="NCBI Taxonomy" id="315347"/>
    <lineage>
        <taxon>Eukaryota</taxon>
        <taxon>Viridiplantae</taxon>
        <taxon>Streptophyta</taxon>
        <taxon>Embryophyta</taxon>
        <taxon>Tracheophyta</taxon>
        <taxon>Spermatophyta</taxon>
        <taxon>Magnoliopsida</taxon>
        <taxon>eudicotyledons</taxon>
        <taxon>Gunneridae</taxon>
        <taxon>Pentapetalae</taxon>
        <taxon>asterids</taxon>
        <taxon>lamiids</taxon>
        <taxon>Solanales</taxon>
        <taxon>Solanaceae</taxon>
        <taxon>Solanoideae</taxon>
        <taxon>Solaneae</taxon>
        <taxon>Solanum</taxon>
    </lineage>
</organism>
<gene>
    <name evidence="2" type="ORF">MTR67_042996</name>
</gene>
<reference evidence="2" key="1">
    <citation type="submission" date="2023-08" db="EMBL/GenBank/DDBJ databases">
        <title>A de novo genome assembly of Solanum verrucosum Schlechtendal, a Mexican diploid species geographically isolated from the other diploid A-genome species in potato relatives.</title>
        <authorList>
            <person name="Hosaka K."/>
        </authorList>
    </citation>
    <scope>NUCLEOTIDE SEQUENCE</scope>
    <source>
        <tissue evidence="2">Young leaves</tissue>
    </source>
</reference>
<feature type="region of interest" description="Disordered" evidence="1">
    <location>
        <begin position="40"/>
        <end position="95"/>
    </location>
</feature>
<evidence type="ECO:0000313" key="3">
    <source>
        <dbReference type="Proteomes" id="UP001234989"/>
    </source>
</evidence>
<protein>
    <submittedName>
        <fullName evidence="2">Uncharacterized protein</fullName>
    </submittedName>
</protein>
<evidence type="ECO:0000256" key="1">
    <source>
        <dbReference type="SAM" id="MobiDB-lite"/>
    </source>
</evidence>
<evidence type="ECO:0000313" key="2">
    <source>
        <dbReference type="EMBL" id="WMV49611.1"/>
    </source>
</evidence>
<feature type="region of interest" description="Disordered" evidence="1">
    <location>
        <begin position="245"/>
        <end position="274"/>
    </location>
</feature>
<name>A0AAF0UQH6_SOLVR</name>
<dbReference type="Proteomes" id="UP001234989">
    <property type="component" value="Chromosome 10"/>
</dbReference>
<accession>A0AAF0UQH6</accession>
<dbReference type="AlphaFoldDB" id="A0AAF0UQH6"/>
<feature type="compositionally biased region" description="Polar residues" evidence="1">
    <location>
        <begin position="75"/>
        <end position="91"/>
    </location>
</feature>
<dbReference type="EMBL" id="CP133621">
    <property type="protein sequence ID" value="WMV49611.1"/>
    <property type="molecule type" value="Genomic_DNA"/>
</dbReference>